<name>A0A0D2CGZ7_9EURO</name>
<sequence length="160" mass="17384">MTAAQELKCLNPADWELHRTQQKASKVSAGLQALMCGELVILGLLPAKYSVHPKYSVDKHWLNNGIPCTRYNPTIPQSRRALISLASVGATSGELEACRFNQQCSAGNNADHPDFQGAAWMVHRACRTKLASYNSLKSSILDGAGSELGLHTSYEGLQKT</sequence>
<protein>
    <submittedName>
        <fullName evidence="1">Uncharacterized protein</fullName>
    </submittedName>
</protein>
<dbReference type="HOGENOM" id="CLU_1651938_0_0_1"/>
<organism evidence="1 2">
    <name type="scientific">Phialophora macrospora</name>
    <dbReference type="NCBI Taxonomy" id="1851006"/>
    <lineage>
        <taxon>Eukaryota</taxon>
        <taxon>Fungi</taxon>
        <taxon>Dikarya</taxon>
        <taxon>Ascomycota</taxon>
        <taxon>Pezizomycotina</taxon>
        <taxon>Eurotiomycetes</taxon>
        <taxon>Chaetothyriomycetidae</taxon>
        <taxon>Chaetothyriales</taxon>
        <taxon>Herpotrichiellaceae</taxon>
        <taxon>Phialophora</taxon>
    </lineage>
</organism>
<keyword evidence="2" id="KW-1185">Reference proteome</keyword>
<evidence type="ECO:0000313" key="1">
    <source>
        <dbReference type="EMBL" id="KIW64441.1"/>
    </source>
</evidence>
<proteinExistence type="predicted"/>
<gene>
    <name evidence="1" type="ORF">PV04_09373</name>
</gene>
<dbReference type="Proteomes" id="UP000054266">
    <property type="component" value="Unassembled WGS sequence"/>
</dbReference>
<dbReference type="EMBL" id="KN846961">
    <property type="protein sequence ID" value="KIW64441.1"/>
    <property type="molecule type" value="Genomic_DNA"/>
</dbReference>
<evidence type="ECO:0000313" key="2">
    <source>
        <dbReference type="Proteomes" id="UP000054266"/>
    </source>
</evidence>
<accession>A0A0D2CGZ7</accession>
<dbReference type="AlphaFoldDB" id="A0A0D2CGZ7"/>
<reference evidence="1 2" key="1">
    <citation type="submission" date="2015-01" db="EMBL/GenBank/DDBJ databases">
        <title>The Genome Sequence of Capronia semiimmersa CBS27337.</title>
        <authorList>
            <consortium name="The Broad Institute Genomics Platform"/>
            <person name="Cuomo C."/>
            <person name="de Hoog S."/>
            <person name="Gorbushina A."/>
            <person name="Stielow B."/>
            <person name="Teixiera M."/>
            <person name="Abouelleil A."/>
            <person name="Chapman S.B."/>
            <person name="Priest M."/>
            <person name="Young S.K."/>
            <person name="Wortman J."/>
            <person name="Nusbaum C."/>
            <person name="Birren B."/>
        </authorList>
    </citation>
    <scope>NUCLEOTIDE SEQUENCE [LARGE SCALE GENOMIC DNA]</scope>
    <source>
        <strain evidence="1 2">CBS 27337</strain>
    </source>
</reference>